<dbReference type="PANTHER" id="PTHR42917">
    <property type="entry name" value="2,4-DIENOYL-COA REDUCTASE"/>
    <property type="match status" value="1"/>
</dbReference>
<dbReference type="PANTHER" id="PTHR42917:SF2">
    <property type="entry name" value="2,4-DIENOYL-COA REDUCTASE [(2E)-ENOYL-COA-PRODUCING]"/>
    <property type="match status" value="1"/>
</dbReference>
<dbReference type="Pfam" id="PF07992">
    <property type="entry name" value="Pyr_redox_2"/>
    <property type="match status" value="1"/>
</dbReference>
<evidence type="ECO:0000256" key="3">
    <source>
        <dbReference type="ARBA" id="ARBA00011048"/>
    </source>
</evidence>
<evidence type="ECO:0000313" key="14">
    <source>
        <dbReference type="Proteomes" id="UP000019754"/>
    </source>
</evidence>
<proteinExistence type="inferred from homology"/>
<evidence type="ECO:0000256" key="7">
    <source>
        <dbReference type="ARBA" id="ARBA00023002"/>
    </source>
</evidence>
<keyword evidence="14" id="KW-1185">Reference proteome</keyword>
<keyword evidence="7" id="KW-0560">Oxidoreductase</keyword>
<comment type="cofactor">
    <cofactor evidence="1">
        <name>FMN</name>
        <dbReference type="ChEBI" id="CHEBI:58210"/>
    </cofactor>
</comment>
<dbReference type="InterPro" id="IPR051793">
    <property type="entry name" value="NADH:flavin_oxidoreductase"/>
</dbReference>
<evidence type="ECO:0000256" key="1">
    <source>
        <dbReference type="ARBA" id="ARBA00001917"/>
    </source>
</evidence>
<accession>A0A022KY42</accession>
<dbReference type="Gene3D" id="3.50.50.60">
    <property type="entry name" value="FAD/NAD(P)-binding domain"/>
    <property type="match status" value="1"/>
</dbReference>
<dbReference type="InterPro" id="IPR036188">
    <property type="entry name" value="FAD/NAD-bd_sf"/>
</dbReference>
<dbReference type="PRINTS" id="PR00411">
    <property type="entry name" value="PNDRDTASEI"/>
</dbReference>
<comment type="cofactor">
    <cofactor evidence="2">
        <name>[4Fe-4S] cluster</name>
        <dbReference type="ChEBI" id="CHEBI:49883"/>
    </cofactor>
</comment>
<feature type="region of interest" description="Disordered" evidence="10">
    <location>
        <begin position="568"/>
        <end position="613"/>
    </location>
</feature>
<dbReference type="Gene3D" id="3.40.50.720">
    <property type="entry name" value="NAD(P)-binding Rossmann-like Domain"/>
    <property type="match status" value="1"/>
</dbReference>
<dbReference type="SUPFAM" id="SSF51395">
    <property type="entry name" value="FMN-linked oxidoreductases"/>
    <property type="match status" value="1"/>
</dbReference>
<feature type="domain" description="NADH:flavin oxidoreductase/NADH oxidase N-terminal" evidence="11">
    <location>
        <begin position="11"/>
        <end position="334"/>
    </location>
</feature>
<dbReference type="GO" id="GO:0010181">
    <property type="term" value="F:FMN binding"/>
    <property type="evidence" value="ECO:0007669"/>
    <property type="project" value="InterPro"/>
</dbReference>
<dbReference type="HOGENOM" id="CLU_012153_1_1_11"/>
<dbReference type="Proteomes" id="UP000019754">
    <property type="component" value="Unassembled WGS sequence"/>
</dbReference>
<evidence type="ECO:0000256" key="6">
    <source>
        <dbReference type="ARBA" id="ARBA00022723"/>
    </source>
</evidence>
<evidence type="ECO:0000256" key="8">
    <source>
        <dbReference type="ARBA" id="ARBA00023004"/>
    </source>
</evidence>
<dbReference type="EMBL" id="AORC01000007">
    <property type="protein sequence ID" value="EYT49716.1"/>
    <property type="molecule type" value="Genomic_DNA"/>
</dbReference>
<dbReference type="STRING" id="1249481.D641_0106740"/>
<dbReference type="SUPFAM" id="SSF51971">
    <property type="entry name" value="Nucleotide-binding domain"/>
    <property type="match status" value="1"/>
</dbReference>
<comment type="caution">
    <text evidence="13">The sequence shown here is derived from an EMBL/GenBank/DDBJ whole genome shotgun (WGS) entry which is preliminary data.</text>
</comment>
<dbReference type="CDD" id="cd02930">
    <property type="entry name" value="DCR_FMN"/>
    <property type="match status" value="1"/>
</dbReference>
<dbReference type="OrthoDB" id="3169239at2"/>
<keyword evidence="5" id="KW-0288">FMN</keyword>
<protein>
    <submittedName>
        <fullName evidence="13">2,4-dienoyl-CoA reductase</fullName>
    </submittedName>
</protein>
<keyword evidence="4" id="KW-0285">Flavoprotein</keyword>
<reference evidence="13 14" key="1">
    <citation type="journal article" date="2013" name="Genome Announc.">
        <title>Draft genome sequence of an Actinobacterium, Brachybacterium muris strain UCD-AY4.</title>
        <authorList>
            <person name="Lo J.R."/>
            <person name="Lang J.M."/>
            <person name="Darling A.E."/>
            <person name="Eisen J.A."/>
            <person name="Coil D.A."/>
        </authorList>
    </citation>
    <scope>NUCLEOTIDE SEQUENCE [LARGE SCALE GENOMIC DNA]</scope>
    <source>
        <strain evidence="13 14">UCD-AY4</strain>
    </source>
</reference>
<evidence type="ECO:0000256" key="5">
    <source>
        <dbReference type="ARBA" id="ARBA00022643"/>
    </source>
</evidence>
<keyword evidence="8" id="KW-0408">Iron</keyword>
<organism evidence="13 14">
    <name type="scientific">Brachybacterium muris UCD-AY4</name>
    <dbReference type="NCBI Taxonomy" id="1249481"/>
    <lineage>
        <taxon>Bacteria</taxon>
        <taxon>Bacillati</taxon>
        <taxon>Actinomycetota</taxon>
        <taxon>Actinomycetes</taxon>
        <taxon>Micrococcales</taxon>
        <taxon>Dermabacteraceae</taxon>
        <taxon>Brachybacterium</taxon>
    </lineage>
</organism>
<sequence length="735" mass="78623">MRTPRPGYARLLSPLDLGRFEVRNRIVMGSMHVGLEDSPADADKLAAYLAERARGGVGLIVTGGYSPDRTGRLTPRGGQADERTMERHRVITREVHEADGRIILQLLHAGRYAFHPLAASARAGKSPLTRFRARRLTRRGVQRTIDHFAAAAHRAVQAGYDGVELMGSEGYLLNQFLAPATNRRRDRWGRGAEARRAFPLAVAAAVREAIGPDALLSYRISLLDLVPEGQDWVETMVLARGLTERGVDVLSTGIGWHESRVPTIVTSVPRAAFTPLTERLRMSVDVPVVASNRIHDPAVAEQVLADGQADLISMARPLLADPHLPAKLADGRASQVVPCIACNQACLDKVFDGQRASCLVNPRAARETELVLTPVLERRRRRVAVVGAGPAGIEAALASAERGHVVTLFEASAELGGQLRMAARIPGKEDYGQLLNSWPMRLAAAGVGIRLDTRPTAEDLLGFHDVIVATGVAPRAVDLPGFAPDGNGPAADTPDTPDATDATDASKSAAAGPQVISYADLLEGRAEAGQRVAIIGAGGIGVDVAQFLTAPQPSPTLDADTWREHWGVVDPAERRGGILPRPRPQPRVTPDSETSDGTGTDVSADARPTDGRRSREVHLLQRKETKIGAGLGRTTGWVHRAELRRAGVVQHTGVAYQRIDEQGLHITVGEEQTLIEVDTVVICAGQVSERTLADELLAARSGRTPRVHVVGGADVAAELDAERAIRQAVETSAGL</sequence>
<evidence type="ECO:0000256" key="4">
    <source>
        <dbReference type="ARBA" id="ARBA00022630"/>
    </source>
</evidence>
<evidence type="ECO:0000256" key="10">
    <source>
        <dbReference type="SAM" id="MobiDB-lite"/>
    </source>
</evidence>
<keyword evidence="9" id="KW-0411">Iron-sulfur</keyword>
<dbReference type="Gene3D" id="3.20.20.70">
    <property type="entry name" value="Aldolase class I"/>
    <property type="match status" value="1"/>
</dbReference>
<keyword evidence="6" id="KW-0479">Metal-binding</keyword>
<dbReference type="InterPro" id="IPR013785">
    <property type="entry name" value="Aldolase_TIM"/>
</dbReference>
<gene>
    <name evidence="13" type="ORF">D641_0106740</name>
</gene>
<evidence type="ECO:0000259" key="12">
    <source>
        <dbReference type="Pfam" id="PF07992"/>
    </source>
</evidence>
<dbReference type="PRINTS" id="PR00368">
    <property type="entry name" value="FADPNR"/>
</dbReference>
<feature type="compositionally biased region" description="Low complexity" evidence="10">
    <location>
        <begin position="488"/>
        <end position="510"/>
    </location>
</feature>
<evidence type="ECO:0000259" key="11">
    <source>
        <dbReference type="Pfam" id="PF00724"/>
    </source>
</evidence>
<dbReference type="GO" id="GO:0046872">
    <property type="term" value="F:metal ion binding"/>
    <property type="evidence" value="ECO:0007669"/>
    <property type="project" value="UniProtKB-KW"/>
</dbReference>
<dbReference type="InterPro" id="IPR001155">
    <property type="entry name" value="OxRdtase_FMN_N"/>
</dbReference>
<name>A0A022KY42_9MICO</name>
<feature type="region of interest" description="Disordered" evidence="10">
    <location>
        <begin position="479"/>
        <end position="510"/>
    </location>
</feature>
<dbReference type="SMR" id="A0A022KY42"/>
<feature type="compositionally biased region" description="Polar residues" evidence="10">
    <location>
        <begin position="591"/>
        <end position="601"/>
    </location>
</feature>
<dbReference type="GO" id="GO:0016491">
    <property type="term" value="F:oxidoreductase activity"/>
    <property type="evidence" value="ECO:0007669"/>
    <property type="project" value="UniProtKB-KW"/>
</dbReference>
<dbReference type="Pfam" id="PF00724">
    <property type="entry name" value="Oxidored_FMN"/>
    <property type="match status" value="1"/>
</dbReference>
<evidence type="ECO:0000313" key="13">
    <source>
        <dbReference type="EMBL" id="EYT49716.1"/>
    </source>
</evidence>
<evidence type="ECO:0000256" key="9">
    <source>
        <dbReference type="ARBA" id="ARBA00023014"/>
    </source>
</evidence>
<dbReference type="AlphaFoldDB" id="A0A022KY42"/>
<feature type="domain" description="FAD/NAD(P)-binding" evidence="12">
    <location>
        <begin position="382"/>
        <end position="696"/>
    </location>
</feature>
<dbReference type="RefSeq" id="WP_017824883.1">
    <property type="nucleotide sequence ID" value="NZ_KB403093.1"/>
</dbReference>
<comment type="similarity">
    <text evidence="3">In the N-terminal section; belongs to the NADH:flavin oxidoreductase/NADH oxidase family.</text>
</comment>
<evidence type="ECO:0000256" key="2">
    <source>
        <dbReference type="ARBA" id="ARBA00001966"/>
    </source>
</evidence>
<dbReference type="SUPFAM" id="SSF51905">
    <property type="entry name" value="FAD/NAD(P)-binding domain"/>
    <property type="match status" value="1"/>
</dbReference>
<dbReference type="InterPro" id="IPR023753">
    <property type="entry name" value="FAD/NAD-binding_dom"/>
</dbReference>
<dbReference type="GO" id="GO:0051536">
    <property type="term" value="F:iron-sulfur cluster binding"/>
    <property type="evidence" value="ECO:0007669"/>
    <property type="project" value="UniProtKB-KW"/>
</dbReference>